<dbReference type="PANTHER" id="PTHR46825:SF9">
    <property type="entry name" value="BETA-LACTAMASE-RELATED DOMAIN-CONTAINING PROTEIN"/>
    <property type="match status" value="1"/>
</dbReference>
<gene>
    <name evidence="2" type="ORF">ACFSR2_13720</name>
</gene>
<dbReference type="GO" id="GO:0016787">
    <property type="term" value="F:hydrolase activity"/>
    <property type="evidence" value="ECO:0007669"/>
    <property type="project" value="UniProtKB-KW"/>
</dbReference>
<evidence type="ECO:0000313" key="3">
    <source>
        <dbReference type="Proteomes" id="UP001597510"/>
    </source>
</evidence>
<feature type="domain" description="Beta-lactamase-related" evidence="1">
    <location>
        <begin position="31"/>
        <end position="349"/>
    </location>
</feature>
<dbReference type="InterPro" id="IPR012338">
    <property type="entry name" value="Beta-lactam/transpept-like"/>
</dbReference>
<evidence type="ECO:0000313" key="2">
    <source>
        <dbReference type="EMBL" id="MFD2521952.1"/>
    </source>
</evidence>
<comment type="caution">
    <text evidence="2">The sequence shown here is derived from an EMBL/GenBank/DDBJ whole genome shotgun (WGS) entry which is preliminary data.</text>
</comment>
<dbReference type="InterPro" id="IPR001466">
    <property type="entry name" value="Beta-lactam-related"/>
</dbReference>
<keyword evidence="3" id="KW-1185">Reference proteome</keyword>
<name>A0ABW5JA94_9BACT</name>
<dbReference type="Proteomes" id="UP001597510">
    <property type="component" value="Unassembled WGS sequence"/>
</dbReference>
<dbReference type="InterPro" id="IPR050491">
    <property type="entry name" value="AmpC-like"/>
</dbReference>
<sequence length="456" mass="52064">MKYSNLFVLVFFLLLGEPLIAQNKAKVAAIDSLLKQLNQRTLFNGAIVVGERDSILLSKGYGFTDGSALFNADIPTDGGAIAETFTAASILLLAEQQKLNLLDSVQKYIPEYPYAHTQIWNLLTHSTGGLPDYDYYFGKIPVTEALSTQAMIKVLNQEKPALLYPPYSNFSHDSRGFDIAAAIVERVSGESYQRFLSRFFFEPLKMYQSYVRPPMLNQWPGERVKAYTFVDDTFKLNDIGDREGFYGGGNIWFSAKDLYLWGESFYNKPILSESLLSIINSWVSIQGKLSMLRLGGWYQGRNQNAYYYWGSVAGFYSFVYYDTKQQFTVSFVSNTNMPQWARPQLTAALLDIMEGRKTQAIAEPQADKIGEQQMQGMVGKYKIDKLGTVEIYLKDKTPYIKLPSYMEYRIIQTDAKTFYIPGIDIWASFQKRFNSVYENILWCNSYSLVVGERIMD</sequence>
<dbReference type="EMBL" id="JBHULC010000011">
    <property type="protein sequence ID" value="MFD2521952.1"/>
    <property type="molecule type" value="Genomic_DNA"/>
</dbReference>
<dbReference type="PANTHER" id="PTHR46825">
    <property type="entry name" value="D-ALANYL-D-ALANINE-CARBOXYPEPTIDASE/ENDOPEPTIDASE AMPH"/>
    <property type="match status" value="1"/>
</dbReference>
<organism evidence="2 3">
    <name type="scientific">Emticicia soli</name>
    <dbReference type="NCBI Taxonomy" id="2027878"/>
    <lineage>
        <taxon>Bacteria</taxon>
        <taxon>Pseudomonadati</taxon>
        <taxon>Bacteroidota</taxon>
        <taxon>Cytophagia</taxon>
        <taxon>Cytophagales</taxon>
        <taxon>Leadbetterellaceae</taxon>
        <taxon>Emticicia</taxon>
    </lineage>
</organism>
<proteinExistence type="predicted"/>
<reference evidence="3" key="1">
    <citation type="journal article" date="2019" name="Int. J. Syst. Evol. Microbiol.">
        <title>The Global Catalogue of Microorganisms (GCM) 10K type strain sequencing project: providing services to taxonomists for standard genome sequencing and annotation.</title>
        <authorList>
            <consortium name="The Broad Institute Genomics Platform"/>
            <consortium name="The Broad Institute Genome Sequencing Center for Infectious Disease"/>
            <person name="Wu L."/>
            <person name="Ma J."/>
        </authorList>
    </citation>
    <scope>NUCLEOTIDE SEQUENCE [LARGE SCALE GENOMIC DNA]</scope>
    <source>
        <strain evidence="3">KCTC 52344</strain>
    </source>
</reference>
<dbReference type="EC" id="3.-.-.-" evidence="2"/>
<evidence type="ECO:0000259" key="1">
    <source>
        <dbReference type="Pfam" id="PF00144"/>
    </source>
</evidence>
<dbReference type="Pfam" id="PF00144">
    <property type="entry name" value="Beta-lactamase"/>
    <property type="match status" value="1"/>
</dbReference>
<dbReference type="SUPFAM" id="SSF56601">
    <property type="entry name" value="beta-lactamase/transpeptidase-like"/>
    <property type="match status" value="1"/>
</dbReference>
<protein>
    <submittedName>
        <fullName evidence="2">Serine hydrolase domain-containing protein</fullName>
        <ecNumber evidence="2">3.-.-.-</ecNumber>
    </submittedName>
</protein>
<dbReference type="RefSeq" id="WP_340236227.1">
    <property type="nucleotide sequence ID" value="NZ_JBBEWC010000005.1"/>
</dbReference>
<accession>A0ABW5JA94</accession>
<keyword evidence="2" id="KW-0378">Hydrolase</keyword>
<dbReference type="Gene3D" id="3.40.710.10">
    <property type="entry name" value="DD-peptidase/beta-lactamase superfamily"/>
    <property type="match status" value="1"/>
</dbReference>